<dbReference type="PANTHER" id="PTHR15657:SF1">
    <property type="entry name" value="THYROID TRANSCRIPTION FACTOR 1-ASSOCIATED PROTEIN 26"/>
    <property type="match status" value="1"/>
</dbReference>
<dbReference type="EMBL" id="KK852854">
    <property type="protein sequence ID" value="KDR14970.1"/>
    <property type="molecule type" value="Genomic_DNA"/>
</dbReference>
<reference evidence="3 4" key="1">
    <citation type="journal article" date="2014" name="Nat. Commun.">
        <title>Molecular traces of alternative social organization in a termite genome.</title>
        <authorList>
            <person name="Terrapon N."/>
            <person name="Li C."/>
            <person name="Robertson H.M."/>
            <person name="Ji L."/>
            <person name="Meng X."/>
            <person name="Booth W."/>
            <person name="Chen Z."/>
            <person name="Childers C.P."/>
            <person name="Glastad K.M."/>
            <person name="Gokhale K."/>
            <person name="Gowin J."/>
            <person name="Gronenberg W."/>
            <person name="Hermansen R.A."/>
            <person name="Hu H."/>
            <person name="Hunt B.G."/>
            <person name="Huylmans A.K."/>
            <person name="Khalil S.M."/>
            <person name="Mitchell R.D."/>
            <person name="Munoz-Torres M.C."/>
            <person name="Mustard J.A."/>
            <person name="Pan H."/>
            <person name="Reese J.T."/>
            <person name="Scharf M.E."/>
            <person name="Sun F."/>
            <person name="Vogel H."/>
            <person name="Xiao J."/>
            <person name="Yang W."/>
            <person name="Yang Z."/>
            <person name="Yang Z."/>
            <person name="Zhou J."/>
            <person name="Zhu J."/>
            <person name="Brent C.S."/>
            <person name="Elsik C.G."/>
            <person name="Goodisman M.A."/>
            <person name="Liberles D.A."/>
            <person name="Roe R.M."/>
            <person name="Vargo E.L."/>
            <person name="Vilcinskas A."/>
            <person name="Wang J."/>
            <person name="Bornberg-Bauer E."/>
            <person name="Korb J."/>
            <person name="Zhang G."/>
            <person name="Liebig J."/>
        </authorList>
    </citation>
    <scope>NUCLEOTIDE SEQUENCE [LARGE SCALE GENOMIC DNA]</scope>
    <source>
        <tissue evidence="3">Whole organism</tissue>
    </source>
</reference>
<dbReference type="AlphaFoldDB" id="A0A067QXK5"/>
<name>A0A067QXK5_ZOONE</name>
<gene>
    <name evidence="3" type="ORF">L798_10661</name>
</gene>
<evidence type="ECO:0000256" key="2">
    <source>
        <dbReference type="SAM" id="MobiDB-lite"/>
    </source>
</evidence>
<dbReference type="InParanoid" id="A0A067QXK5"/>
<sequence>MSANSEAHTEKKTNAFNKKEWRRRKYSNKYKVEQWEEHRRRAVLRSYHKELRRSASQSSVGKNHMSTSLICENKERLPRLTAYQKAEEDYKCKQEEKIAKLKEDQKKRQERSQAIARYQNNKAEVFKKLSKKTKKGQPVMKGRIEILLEKLQQDLQS</sequence>
<proteinExistence type="predicted"/>
<dbReference type="PANTHER" id="PTHR15657">
    <property type="entry name" value="THYROID TRANSCRIPTION FACTOR 1-ASSOCIATED PROTEIN 26"/>
    <property type="match status" value="1"/>
</dbReference>
<dbReference type="InterPro" id="IPR013730">
    <property type="entry name" value="Fyv7/TAP26"/>
</dbReference>
<dbReference type="OMA" id="YKINQWE"/>
<keyword evidence="1" id="KW-0175">Coiled coil</keyword>
<dbReference type="eggNOG" id="KOG4819">
    <property type="taxonomic scope" value="Eukaryota"/>
</dbReference>
<dbReference type="GO" id="GO:0005634">
    <property type="term" value="C:nucleus"/>
    <property type="evidence" value="ECO:0007669"/>
    <property type="project" value="TreeGrafter"/>
</dbReference>
<dbReference type="Proteomes" id="UP000027135">
    <property type="component" value="Unassembled WGS sequence"/>
</dbReference>
<feature type="region of interest" description="Disordered" evidence="2">
    <location>
        <begin position="1"/>
        <end position="23"/>
    </location>
</feature>
<evidence type="ECO:0000313" key="3">
    <source>
        <dbReference type="EMBL" id="KDR14970.1"/>
    </source>
</evidence>
<organism evidence="3 4">
    <name type="scientific">Zootermopsis nevadensis</name>
    <name type="common">Dampwood termite</name>
    <dbReference type="NCBI Taxonomy" id="136037"/>
    <lineage>
        <taxon>Eukaryota</taxon>
        <taxon>Metazoa</taxon>
        <taxon>Ecdysozoa</taxon>
        <taxon>Arthropoda</taxon>
        <taxon>Hexapoda</taxon>
        <taxon>Insecta</taxon>
        <taxon>Pterygota</taxon>
        <taxon>Neoptera</taxon>
        <taxon>Polyneoptera</taxon>
        <taxon>Dictyoptera</taxon>
        <taxon>Blattodea</taxon>
        <taxon>Blattoidea</taxon>
        <taxon>Termitoidae</taxon>
        <taxon>Termopsidae</taxon>
        <taxon>Zootermopsis</taxon>
    </lineage>
</organism>
<protein>
    <submittedName>
        <fullName evidence="3">Thyroid transcription factor 1-associated protein 26</fullName>
    </submittedName>
</protein>
<feature type="coiled-coil region" evidence="1">
    <location>
        <begin position="83"/>
        <end position="121"/>
    </location>
</feature>
<evidence type="ECO:0000313" key="4">
    <source>
        <dbReference type="Proteomes" id="UP000027135"/>
    </source>
</evidence>
<dbReference type="OrthoDB" id="5377144at2759"/>
<accession>A0A067QXK5</accession>
<feature type="compositionally biased region" description="Basic and acidic residues" evidence="2">
    <location>
        <begin position="7"/>
        <end position="19"/>
    </location>
</feature>
<keyword evidence="4" id="KW-1185">Reference proteome</keyword>
<dbReference type="STRING" id="136037.A0A067QXK5"/>
<dbReference type="Pfam" id="PF08524">
    <property type="entry name" value="rRNA_processing"/>
    <property type="match status" value="1"/>
</dbReference>
<evidence type="ECO:0000256" key="1">
    <source>
        <dbReference type="SAM" id="Coils"/>
    </source>
</evidence>